<proteinExistence type="predicted"/>
<dbReference type="AlphaFoldDB" id="A0A9Q3UWS3"/>
<reference evidence="2" key="1">
    <citation type="submission" date="2021-11" db="EMBL/GenBank/DDBJ databases">
        <title>Description of novel Chryseobacterium species.</title>
        <authorList>
            <person name="Saticioglu I.B."/>
            <person name="Ay H."/>
            <person name="Altun S."/>
            <person name="Duman M."/>
        </authorList>
    </citation>
    <scope>NUCLEOTIDE SEQUENCE</scope>
    <source>
        <strain evidence="2">C-39</strain>
    </source>
</reference>
<dbReference type="InterPro" id="IPR032466">
    <property type="entry name" value="Metal_Hydrolase"/>
</dbReference>
<feature type="binding site" evidence="1">
    <location>
        <position position="115"/>
    </location>
    <ligand>
        <name>a divalent metal cation</name>
        <dbReference type="ChEBI" id="CHEBI:60240"/>
        <label>2</label>
    </ligand>
</feature>
<dbReference type="Proteomes" id="UP001107960">
    <property type="component" value="Unassembled WGS sequence"/>
</dbReference>
<protein>
    <submittedName>
        <fullName evidence="2">TatD family hydrolase</fullName>
    </submittedName>
</protein>
<feature type="binding site" evidence="1">
    <location>
        <position position="80"/>
    </location>
    <ligand>
        <name>a divalent metal cation</name>
        <dbReference type="ChEBI" id="CHEBI:60240"/>
        <label>1</label>
    </ligand>
</feature>
<feature type="binding site" evidence="1">
    <location>
        <position position="137"/>
    </location>
    <ligand>
        <name>a divalent metal cation</name>
        <dbReference type="ChEBI" id="CHEBI:60240"/>
        <label>2</label>
    </ligand>
</feature>
<keyword evidence="2" id="KW-0378">Hydrolase</keyword>
<feature type="binding site" evidence="1">
    <location>
        <position position="185"/>
    </location>
    <ligand>
        <name>a divalent metal cation</name>
        <dbReference type="ChEBI" id="CHEBI:60240"/>
        <label>1</label>
    </ligand>
</feature>
<evidence type="ECO:0000313" key="2">
    <source>
        <dbReference type="EMBL" id="MCC9035366.1"/>
    </source>
</evidence>
<dbReference type="GO" id="GO:0046872">
    <property type="term" value="F:metal ion binding"/>
    <property type="evidence" value="ECO:0007669"/>
    <property type="project" value="UniProtKB-KW"/>
</dbReference>
<evidence type="ECO:0000313" key="3">
    <source>
        <dbReference type="Proteomes" id="UP001107960"/>
    </source>
</evidence>
<dbReference type="GO" id="GO:0005829">
    <property type="term" value="C:cytosol"/>
    <property type="evidence" value="ECO:0007669"/>
    <property type="project" value="TreeGrafter"/>
</dbReference>
<dbReference type="RefSeq" id="WP_228459817.1">
    <property type="nucleotide sequence ID" value="NZ_JACXXP010000005.1"/>
</dbReference>
<dbReference type="EMBL" id="JAJJML010000001">
    <property type="protein sequence ID" value="MCC9035366.1"/>
    <property type="molecule type" value="Genomic_DNA"/>
</dbReference>
<dbReference type="PANTHER" id="PTHR46124">
    <property type="entry name" value="D-AMINOACYL-TRNA DEACYLASE"/>
    <property type="match status" value="1"/>
</dbReference>
<dbReference type="PIRSF" id="PIRSF005902">
    <property type="entry name" value="DNase_TatD"/>
    <property type="match status" value="1"/>
</dbReference>
<dbReference type="PANTHER" id="PTHR46124:SF2">
    <property type="entry name" value="D-AMINOACYL-TRNA DEACYLASE"/>
    <property type="match status" value="1"/>
</dbReference>
<sequence>MFNNFWSCCNLVFLDMDFFDFHHHKKSISKGIYNLEYGETPPEFPYSIGIHPQDIQFENIESQFDWVKSTITEDCFAIGECGLDGLISIEQNLQEQVFKRQIEISNELKKPLIIHCVRKFYEVISFRKIANQPIIIHGFNKKQSFADDLLKNKFYLSFGKAVLYNLSLQNVLKTTPLDKIFLETDNEDFNIEELYIKVSELKGISLEKLNEQISENLETIQHG</sequence>
<dbReference type="SUPFAM" id="SSF51556">
    <property type="entry name" value="Metallo-dependent hydrolases"/>
    <property type="match status" value="1"/>
</dbReference>
<dbReference type="Gene3D" id="3.20.20.140">
    <property type="entry name" value="Metal-dependent hydrolases"/>
    <property type="match status" value="1"/>
</dbReference>
<dbReference type="Pfam" id="PF01026">
    <property type="entry name" value="TatD_DNase"/>
    <property type="match status" value="1"/>
</dbReference>
<dbReference type="InterPro" id="IPR001130">
    <property type="entry name" value="TatD-like"/>
</dbReference>
<keyword evidence="1" id="KW-0479">Metal-binding</keyword>
<evidence type="ECO:0000256" key="1">
    <source>
        <dbReference type="PIRSR" id="PIRSR005902-1"/>
    </source>
</evidence>
<organism evidence="2 3">
    <name type="scientific">Chryseobacterium muglaense</name>
    <dbReference type="NCBI Taxonomy" id="2893752"/>
    <lineage>
        <taxon>Bacteria</taxon>
        <taxon>Pseudomonadati</taxon>
        <taxon>Bacteroidota</taxon>
        <taxon>Flavobacteriia</taxon>
        <taxon>Flavobacteriales</taxon>
        <taxon>Weeksellaceae</taxon>
        <taxon>Chryseobacterium group</taxon>
        <taxon>Chryseobacterium</taxon>
    </lineage>
</organism>
<name>A0A9Q3UWS3_9FLAO</name>
<accession>A0A9Q3UWS3</accession>
<comment type="caution">
    <text evidence="2">The sequence shown here is derived from an EMBL/GenBank/DDBJ whole genome shotgun (WGS) entry which is preliminary data.</text>
</comment>
<gene>
    <name evidence="2" type="ORF">LNP80_14030</name>
</gene>
<dbReference type="GO" id="GO:0016788">
    <property type="term" value="F:hydrolase activity, acting on ester bonds"/>
    <property type="evidence" value="ECO:0007669"/>
    <property type="project" value="InterPro"/>
</dbReference>